<dbReference type="Proteomes" id="UP001218218">
    <property type="component" value="Unassembled WGS sequence"/>
</dbReference>
<dbReference type="AlphaFoldDB" id="A0AAD6ZMQ2"/>
<dbReference type="EMBL" id="JARIHO010000037">
    <property type="protein sequence ID" value="KAJ7330467.1"/>
    <property type="molecule type" value="Genomic_DNA"/>
</dbReference>
<proteinExistence type="predicted"/>
<keyword evidence="2" id="KW-1185">Reference proteome</keyword>
<gene>
    <name evidence="1" type="ORF">DFH08DRAFT_708985</name>
</gene>
<evidence type="ECO:0000313" key="1">
    <source>
        <dbReference type="EMBL" id="KAJ7330467.1"/>
    </source>
</evidence>
<sequence>GHQDLHRHFFTKVKFDITGEQTTVKYPDTLNNCFSMHLTAAAELVASHSAYLDFFHIIHDSKQTPGFNHSEQNAYNGLNDPATMTKCCVMTLYKFAVSDPYIAAIWALGVNHLDLGPLYKQVIAHIEKLIAEPDLLLNPTASYEDVTLDGQPFRDQFAVDPVHFMSS</sequence>
<comment type="caution">
    <text evidence="1">The sequence shown here is derived from an EMBL/GenBank/DDBJ whole genome shotgun (WGS) entry which is preliminary data.</text>
</comment>
<name>A0AAD6ZMQ2_9AGAR</name>
<accession>A0AAD6ZMQ2</accession>
<evidence type="ECO:0000313" key="2">
    <source>
        <dbReference type="Proteomes" id="UP001218218"/>
    </source>
</evidence>
<protein>
    <submittedName>
        <fullName evidence="1">Uncharacterized protein</fullName>
    </submittedName>
</protein>
<feature type="non-terminal residue" evidence="1">
    <location>
        <position position="1"/>
    </location>
</feature>
<organism evidence="1 2">
    <name type="scientific">Mycena albidolilacea</name>
    <dbReference type="NCBI Taxonomy" id="1033008"/>
    <lineage>
        <taxon>Eukaryota</taxon>
        <taxon>Fungi</taxon>
        <taxon>Dikarya</taxon>
        <taxon>Basidiomycota</taxon>
        <taxon>Agaricomycotina</taxon>
        <taxon>Agaricomycetes</taxon>
        <taxon>Agaricomycetidae</taxon>
        <taxon>Agaricales</taxon>
        <taxon>Marasmiineae</taxon>
        <taxon>Mycenaceae</taxon>
        <taxon>Mycena</taxon>
    </lineage>
</organism>
<reference evidence="1" key="1">
    <citation type="submission" date="2023-03" db="EMBL/GenBank/DDBJ databases">
        <title>Massive genome expansion in bonnet fungi (Mycena s.s.) driven by repeated elements and novel gene families across ecological guilds.</title>
        <authorList>
            <consortium name="Lawrence Berkeley National Laboratory"/>
            <person name="Harder C.B."/>
            <person name="Miyauchi S."/>
            <person name="Viragh M."/>
            <person name="Kuo A."/>
            <person name="Thoen E."/>
            <person name="Andreopoulos B."/>
            <person name="Lu D."/>
            <person name="Skrede I."/>
            <person name="Drula E."/>
            <person name="Henrissat B."/>
            <person name="Morin E."/>
            <person name="Kohler A."/>
            <person name="Barry K."/>
            <person name="LaButti K."/>
            <person name="Morin E."/>
            <person name="Salamov A."/>
            <person name="Lipzen A."/>
            <person name="Mereny Z."/>
            <person name="Hegedus B."/>
            <person name="Baldrian P."/>
            <person name="Stursova M."/>
            <person name="Weitz H."/>
            <person name="Taylor A."/>
            <person name="Grigoriev I.V."/>
            <person name="Nagy L.G."/>
            <person name="Martin F."/>
            <person name="Kauserud H."/>
        </authorList>
    </citation>
    <scope>NUCLEOTIDE SEQUENCE</scope>
    <source>
        <strain evidence="1">CBHHK002</strain>
    </source>
</reference>